<accession>A0A8J5N7L7</accession>
<gene>
    <name evidence="1" type="ORF">Hamer_G001285</name>
</gene>
<evidence type="ECO:0000313" key="1">
    <source>
        <dbReference type="EMBL" id="KAG7175251.1"/>
    </source>
</evidence>
<organism evidence="1 2">
    <name type="scientific">Homarus americanus</name>
    <name type="common">American lobster</name>
    <dbReference type="NCBI Taxonomy" id="6706"/>
    <lineage>
        <taxon>Eukaryota</taxon>
        <taxon>Metazoa</taxon>
        <taxon>Ecdysozoa</taxon>
        <taxon>Arthropoda</taxon>
        <taxon>Crustacea</taxon>
        <taxon>Multicrustacea</taxon>
        <taxon>Malacostraca</taxon>
        <taxon>Eumalacostraca</taxon>
        <taxon>Eucarida</taxon>
        <taxon>Decapoda</taxon>
        <taxon>Pleocyemata</taxon>
        <taxon>Astacidea</taxon>
        <taxon>Nephropoidea</taxon>
        <taxon>Nephropidae</taxon>
        <taxon>Homarus</taxon>
    </lineage>
</organism>
<protein>
    <submittedName>
        <fullName evidence="1">Uncharacterized protein</fullName>
    </submittedName>
</protein>
<name>A0A8J5N7L7_HOMAM</name>
<dbReference type="Proteomes" id="UP000747542">
    <property type="component" value="Unassembled WGS sequence"/>
</dbReference>
<keyword evidence="2" id="KW-1185">Reference proteome</keyword>
<evidence type="ECO:0000313" key="2">
    <source>
        <dbReference type="Proteomes" id="UP000747542"/>
    </source>
</evidence>
<reference evidence="1" key="1">
    <citation type="journal article" date="2021" name="Sci. Adv.">
        <title>The American lobster genome reveals insights on longevity, neural, and immune adaptations.</title>
        <authorList>
            <person name="Polinski J.M."/>
            <person name="Zimin A.V."/>
            <person name="Clark K.F."/>
            <person name="Kohn A.B."/>
            <person name="Sadowski N."/>
            <person name="Timp W."/>
            <person name="Ptitsyn A."/>
            <person name="Khanna P."/>
            <person name="Romanova D.Y."/>
            <person name="Williams P."/>
            <person name="Greenwood S.J."/>
            <person name="Moroz L.L."/>
            <person name="Walt D.R."/>
            <person name="Bodnar A.G."/>
        </authorList>
    </citation>
    <scope>NUCLEOTIDE SEQUENCE</scope>
    <source>
        <strain evidence="1">GMGI-L3</strain>
    </source>
</reference>
<dbReference type="EMBL" id="JAHLQT010006108">
    <property type="protein sequence ID" value="KAG7175251.1"/>
    <property type="molecule type" value="Genomic_DNA"/>
</dbReference>
<dbReference type="AlphaFoldDB" id="A0A8J5N7L7"/>
<comment type="caution">
    <text evidence="1">The sequence shown here is derived from an EMBL/GenBank/DDBJ whole genome shotgun (WGS) entry which is preliminary data.</text>
</comment>
<proteinExistence type="predicted"/>
<sequence length="316" mass="34881">MCHSAGTVGDLGQARSQRVWQMMGGCRVGGSGGGCRVGGSGGGEGRWQLRSCVGMWLCGCRCVGAGMWLHGCRCVCGCVVVCGCGCVGVVDCIGVWVYGCKCVWCVGVGVWVCGCICTDLWVSECRCLSTGYRCLSVRVSEYRCLSRDFWVQISEYRYLSTGYRFMGTGVGCPGAGINVWVFEYSCLGTGVWIPVSEYRCLDRSVWVPGCKCLCVWDPVSRMVQKLLTKFADEVVVMVRKTLLDIIILRLCCACVWMFWYRLQMYRYLGVLVLWVTRCIGLRVSGFRFQGTGGIEEAVCSTKTIRRGLSQGMSFWG</sequence>